<evidence type="ECO:0000256" key="2">
    <source>
        <dbReference type="ARBA" id="ARBA00022553"/>
    </source>
</evidence>
<evidence type="ECO:0000313" key="7">
    <source>
        <dbReference type="Proteomes" id="UP001379600"/>
    </source>
</evidence>
<dbReference type="RefSeq" id="WP_337679627.1">
    <property type="nucleotide sequence ID" value="NZ_JBBFKB010000108.1"/>
</dbReference>
<sequence length="134" mass="15509">MARYRIAVCDDEPSELEDIVQIVRRYDVHGDFDIENYTDGAALLSDLQLKKKFFDLLLLDIEMPSNGFQLAQTLTQMEKHPLVIFVTKRHEYAVQGYGIAFRYLVKPLDESLFTAAMDAVVQELNSKHFTVEYE</sequence>
<comment type="caution">
    <text evidence="6">The sequence shown here is derived from an EMBL/GenBank/DDBJ whole genome shotgun (WGS) entry which is preliminary data.</text>
</comment>
<feature type="domain" description="Response regulatory" evidence="5">
    <location>
        <begin position="5"/>
        <end position="121"/>
    </location>
</feature>
<dbReference type="PANTHER" id="PTHR44591:SF3">
    <property type="entry name" value="RESPONSE REGULATORY DOMAIN-CONTAINING PROTEIN"/>
    <property type="match status" value="1"/>
</dbReference>
<dbReference type="AlphaFoldDB" id="A0AB35Y5N3"/>
<evidence type="ECO:0000256" key="1">
    <source>
        <dbReference type="ARBA" id="ARBA00018672"/>
    </source>
</evidence>
<name>A0AB35Y5N3_9FIRM</name>
<dbReference type="SUPFAM" id="SSF52172">
    <property type="entry name" value="CheY-like"/>
    <property type="match status" value="1"/>
</dbReference>
<proteinExistence type="predicted"/>
<feature type="modified residue" description="4-aspartylphosphate" evidence="4">
    <location>
        <position position="60"/>
    </location>
</feature>
<gene>
    <name evidence="6" type="ORF">WF787_09495</name>
</gene>
<dbReference type="PANTHER" id="PTHR44591">
    <property type="entry name" value="STRESS RESPONSE REGULATOR PROTEIN 1"/>
    <property type="match status" value="1"/>
</dbReference>
<dbReference type="GO" id="GO:0000160">
    <property type="term" value="P:phosphorelay signal transduction system"/>
    <property type="evidence" value="ECO:0007669"/>
    <property type="project" value="InterPro"/>
</dbReference>
<reference evidence="6 7" key="1">
    <citation type="submission" date="2024-03" db="EMBL/GenBank/DDBJ databases">
        <authorList>
            <person name="Plomp N."/>
            <person name="Harmsen H.J."/>
        </authorList>
    </citation>
    <scope>NUCLEOTIDE SEQUENCE [LARGE SCALE GENOMIC DNA]</scope>
    <source>
        <strain evidence="6 7">HTF-76H</strain>
    </source>
</reference>
<dbReference type="InterPro" id="IPR050595">
    <property type="entry name" value="Bact_response_regulator"/>
</dbReference>
<protein>
    <recommendedName>
        <fullName evidence="1">Stage 0 sporulation protein A homolog</fullName>
    </recommendedName>
</protein>
<comment type="function">
    <text evidence="3">May play the central regulatory role in sporulation. It may be an element of the effector pathway responsible for the activation of sporulation genes in response to nutritional stress. Spo0A may act in concert with spo0H (a sigma factor) to control the expression of some genes that are critical to the sporulation process.</text>
</comment>
<evidence type="ECO:0000256" key="3">
    <source>
        <dbReference type="ARBA" id="ARBA00024867"/>
    </source>
</evidence>
<dbReference type="Gene3D" id="3.40.50.2300">
    <property type="match status" value="1"/>
</dbReference>
<evidence type="ECO:0000313" key="6">
    <source>
        <dbReference type="EMBL" id="MEJ3691448.1"/>
    </source>
</evidence>
<dbReference type="PROSITE" id="PS50110">
    <property type="entry name" value="RESPONSE_REGULATORY"/>
    <property type="match status" value="1"/>
</dbReference>
<dbReference type="Pfam" id="PF00072">
    <property type="entry name" value="Response_reg"/>
    <property type="match status" value="1"/>
</dbReference>
<dbReference type="InterPro" id="IPR011006">
    <property type="entry name" value="CheY-like_superfamily"/>
</dbReference>
<dbReference type="Proteomes" id="UP001379600">
    <property type="component" value="Unassembled WGS sequence"/>
</dbReference>
<dbReference type="SMART" id="SM00448">
    <property type="entry name" value="REC"/>
    <property type="match status" value="1"/>
</dbReference>
<dbReference type="InterPro" id="IPR001789">
    <property type="entry name" value="Sig_transdc_resp-reg_receiver"/>
</dbReference>
<evidence type="ECO:0000259" key="5">
    <source>
        <dbReference type="PROSITE" id="PS50110"/>
    </source>
</evidence>
<keyword evidence="2 4" id="KW-0597">Phosphoprotein</keyword>
<evidence type="ECO:0000256" key="4">
    <source>
        <dbReference type="PROSITE-ProRule" id="PRU00169"/>
    </source>
</evidence>
<organism evidence="6 7">
    <name type="scientific">Faecalibacterium taiwanense</name>
    <dbReference type="NCBI Taxonomy" id="3030638"/>
    <lineage>
        <taxon>Bacteria</taxon>
        <taxon>Bacillati</taxon>
        <taxon>Bacillota</taxon>
        <taxon>Clostridia</taxon>
        <taxon>Eubacteriales</taxon>
        <taxon>Oscillospiraceae</taxon>
        <taxon>Faecalibacterium</taxon>
    </lineage>
</organism>
<keyword evidence="7" id="KW-1185">Reference proteome</keyword>
<accession>A0AB35Y5N3</accession>
<dbReference type="EMBL" id="JBBFKC010000008">
    <property type="protein sequence ID" value="MEJ3691448.1"/>
    <property type="molecule type" value="Genomic_DNA"/>
</dbReference>